<dbReference type="Pfam" id="PF12724">
    <property type="entry name" value="Flavodoxin_5"/>
    <property type="match status" value="1"/>
</dbReference>
<keyword evidence="2" id="KW-0560">Oxidoreductase</keyword>
<dbReference type="GO" id="GO:0009055">
    <property type="term" value="F:electron transfer activity"/>
    <property type="evidence" value="ECO:0007669"/>
    <property type="project" value="InterPro"/>
</dbReference>
<dbReference type="AlphaFoldDB" id="A0A072NS72"/>
<proteinExistence type="predicted"/>
<accession>A0A072NS72</accession>
<dbReference type="PROSITE" id="PS00201">
    <property type="entry name" value="FLAVODOXIN"/>
    <property type="match status" value="1"/>
</dbReference>
<evidence type="ECO:0000313" key="3">
    <source>
        <dbReference type="Proteomes" id="UP000027936"/>
    </source>
</evidence>
<evidence type="ECO:0000313" key="2">
    <source>
        <dbReference type="EMBL" id="KEF39738.1"/>
    </source>
</evidence>
<dbReference type="GO" id="GO:0006783">
    <property type="term" value="P:heme biosynthetic process"/>
    <property type="evidence" value="ECO:0007669"/>
    <property type="project" value="TreeGrafter"/>
</dbReference>
<dbReference type="OrthoDB" id="2146857at2"/>
<dbReference type="Gene3D" id="3.40.50.360">
    <property type="match status" value="1"/>
</dbReference>
<dbReference type="EC" id="1.3.5.3" evidence="2"/>
<dbReference type="InterPro" id="IPR052200">
    <property type="entry name" value="Protoporphyrinogen_IX_DH"/>
</dbReference>
<sequence length="164" mass="18254">MKILIVFVSSHGTTEKAAHILCDFLDGNVEIVDLNMNAHLDLTPYDGVIIGASIHGGLISRKEKKFISKNIDTLSTKKIGLFLCCMREGEEAVEQFEHAFPKELRDIALTSGLFGGEFIFSKMNMLEKMIVKKVSGETDDISKLDVGLIKEFARQFNAEILCDI</sequence>
<dbReference type="InterPro" id="IPR029039">
    <property type="entry name" value="Flavoprotein-like_sf"/>
</dbReference>
<dbReference type="GO" id="GO:0070819">
    <property type="term" value="F:menaquinone-dependent protoporphyrinogen oxidase activity"/>
    <property type="evidence" value="ECO:0007669"/>
    <property type="project" value="TreeGrafter"/>
</dbReference>
<dbReference type="PANTHER" id="PTHR38030:SF2">
    <property type="entry name" value="PROTOPORPHYRINOGEN IX DEHYDROGENASE [QUINONE]"/>
    <property type="match status" value="1"/>
</dbReference>
<dbReference type="GO" id="GO:0010181">
    <property type="term" value="F:FMN binding"/>
    <property type="evidence" value="ECO:0007669"/>
    <property type="project" value="InterPro"/>
</dbReference>
<dbReference type="InterPro" id="IPR001226">
    <property type="entry name" value="Flavodoxin_CS"/>
</dbReference>
<comment type="caution">
    <text evidence="2">The sequence shown here is derived from an EMBL/GenBank/DDBJ whole genome shotgun (WGS) entry which is preliminary data.</text>
</comment>
<organism evidence="2 3">
    <name type="scientific">Schinkia azotoformans MEV2011</name>
    <dbReference type="NCBI Taxonomy" id="1348973"/>
    <lineage>
        <taxon>Bacteria</taxon>
        <taxon>Bacillati</taxon>
        <taxon>Bacillota</taxon>
        <taxon>Bacilli</taxon>
        <taxon>Bacillales</taxon>
        <taxon>Bacillaceae</taxon>
        <taxon>Calidifontibacillus/Schinkia group</taxon>
        <taxon>Schinkia</taxon>
    </lineage>
</organism>
<gene>
    <name evidence="2" type="ORF">M670_00759</name>
</gene>
<dbReference type="GO" id="GO:0016651">
    <property type="term" value="F:oxidoreductase activity, acting on NAD(P)H"/>
    <property type="evidence" value="ECO:0007669"/>
    <property type="project" value="UniProtKB-ARBA"/>
</dbReference>
<dbReference type="InterPro" id="IPR026816">
    <property type="entry name" value="Flavodoxin_dom"/>
</dbReference>
<dbReference type="SUPFAM" id="SSF52218">
    <property type="entry name" value="Flavoproteins"/>
    <property type="match status" value="1"/>
</dbReference>
<dbReference type="Proteomes" id="UP000027936">
    <property type="component" value="Unassembled WGS sequence"/>
</dbReference>
<reference evidence="2 3" key="1">
    <citation type="submission" date="2014-04" db="EMBL/GenBank/DDBJ databases">
        <title>Draft genome sequence of Bacillus azotoformans MEV2011, a (co-) denitrifying strain unable to grow in the presence of oxygen.</title>
        <authorList>
            <person name="Nielsen M."/>
            <person name="Schreiber L."/>
            <person name="Finster K."/>
            <person name="Schramm A."/>
        </authorList>
    </citation>
    <scope>NUCLEOTIDE SEQUENCE [LARGE SCALE GENOMIC DNA]</scope>
    <source>
        <strain evidence="2 3">MEV2011</strain>
    </source>
</reference>
<protein>
    <submittedName>
        <fullName evidence="2">Flavodoxin</fullName>
        <ecNumber evidence="2">1.3.5.3</ecNumber>
    </submittedName>
</protein>
<feature type="domain" description="Flavodoxin-like" evidence="1">
    <location>
        <begin position="3"/>
        <end position="149"/>
    </location>
</feature>
<dbReference type="PANTHER" id="PTHR38030">
    <property type="entry name" value="PROTOPORPHYRINOGEN IX DEHYDROGENASE [MENAQUINONE]"/>
    <property type="match status" value="1"/>
</dbReference>
<evidence type="ECO:0000259" key="1">
    <source>
        <dbReference type="PROSITE" id="PS50902"/>
    </source>
</evidence>
<name>A0A072NS72_SCHAZ</name>
<dbReference type="InterPro" id="IPR008254">
    <property type="entry name" value="Flavodoxin/NO_synth"/>
</dbReference>
<dbReference type="PROSITE" id="PS50902">
    <property type="entry name" value="FLAVODOXIN_LIKE"/>
    <property type="match status" value="1"/>
</dbReference>
<dbReference type="PATRIC" id="fig|1348973.3.peg.730"/>
<dbReference type="RefSeq" id="WP_035193409.1">
    <property type="nucleotide sequence ID" value="NZ_JJRY01000002.1"/>
</dbReference>
<dbReference type="EMBL" id="JJRY01000002">
    <property type="protein sequence ID" value="KEF39738.1"/>
    <property type="molecule type" value="Genomic_DNA"/>
</dbReference>